<dbReference type="PROSITE" id="PS50297">
    <property type="entry name" value="ANK_REP_REGION"/>
    <property type="match status" value="3"/>
</dbReference>
<dbReference type="PANTHER" id="PTHR24120">
    <property type="entry name" value="GH07239P"/>
    <property type="match status" value="1"/>
</dbReference>
<dbReference type="InterPro" id="IPR036770">
    <property type="entry name" value="Ankyrin_rpt-contain_sf"/>
</dbReference>
<protein>
    <submittedName>
        <fullName evidence="2">Protein 21.1</fullName>
    </submittedName>
</protein>
<dbReference type="PANTHER" id="PTHR24120:SF4">
    <property type="entry name" value="GH07239P"/>
    <property type="match status" value="1"/>
</dbReference>
<feature type="repeat" description="ANK" evidence="1">
    <location>
        <begin position="377"/>
        <end position="409"/>
    </location>
</feature>
<evidence type="ECO:0000313" key="2">
    <source>
        <dbReference type="EMBL" id="EET01020.1"/>
    </source>
</evidence>
<dbReference type="Pfam" id="PF12796">
    <property type="entry name" value="Ank_2"/>
    <property type="match status" value="6"/>
</dbReference>
<reference evidence="2 3" key="1">
    <citation type="journal article" date="2009" name="PLoS Pathog.">
        <title>Draft genome sequencing of giardia intestinalis assemblage B isolate GS: is human giardiasis caused by two different species?</title>
        <authorList>
            <person name="Franzen O."/>
            <person name="Jerlstrom-Hultqvist J."/>
            <person name="Castro E."/>
            <person name="Sherwood E."/>
            <person name="Ankarklev J."/>
            <person name="Reiner D.S."/>
            <person name="Palm D."/>
            <person name="Andersson J.O."/>
            <person name="Andersson B."/>
            <person name="Svard S.G."/>
        </authorList>
    </citation>
    <scope>NUCLEOTIDE SEQUENCE [LARGE SCALE GENOMIC DNA]</scope>
    <source>
        <strain evidence="3">ATCC 50581 / GS clone H7</strain>
    </source>
</reference>
<name>C6LSJ3_GIAIB</name>
<dbReference type="SUPFAM" id="SSF48403">
    <property type="entry name" value="Ankyrin repeat"/>
    <property type="match status" value="2"/>
</dbReference>
<dbReference type="EMBL" id="ACGJ01002195">
    <property type="protein sequence ID" value="EET01020.1"/>
    <property type="molecule type" value="Genomic_DNA"/>
</dbReference>
<dbReference type="PROSITE" id="PS50088">
    <property type="entry name" value="ANK_REPEAT"/>
    <property type="match status" value="3"/>
</dbReference>
<organism evidence="2 3">
    <name type="scientific">Giardia intestinalis (strain ATCC 50581 / GS clone H7)</name>
    <name type="common">Giardia lamblia</name>
    <dbReference type="NCBI Taxonomy" id="598745"/>
    <lineage>
        <taxon>Eukaryota</taxon>
        <taxon>Metamonada</taxon>
        <taxon>Diplomonadida</taxon>
        <taxon>Hexamitidae</taxon>
        <taxon>Giardiinae</taxon>
        <taxon>Giardia</taxon>
    </lineage>
</organism>
<feature type="repeat" description="ANK" evidence="1">
    <location>
        <begin position="239"/>
        <end position="259"/>
    </location>
</feature>
<gene>
    <name evidence="2" type="ORF">GL50581_1732</name>
</gene>
<dbReference type="OrthoDB" id="20872at2759"/>
<accession>C6LSJ3</accession>
<dbReference type="AlphaFoldDB" id="C6LSJ3"/>
<sequence length="494" mass="54824">MELKMLLDGSARRSDVDASAEPAVKRLFSDGETVLMQAAGRKNVVEVEKHLDECEKRGINDRTALMIAAKNGHKEVLEVLLEREKGMRDNEGMTALIHAAMNGHKGVVEILLKHERGMRDKQGHNALYYALRNRHTATARVILPFEDPTDCNGVTALMRATARGDVEMVGLLAPLQKGMKDKRRNTAFIHALTNKLTNIALLLREYETPSWTPLMCAAFTGDIEIAKSHLSDKDKKNNNGDTALMIAARAGHKNIVELLDPTDKNGVTALMRAAERGDVEAVRALIPLQKGRQTLRKVNINGVWIFRRGTALMWAAAYGHAEVVKLLMEHEGGIQASGWSALMFAAQCSRSNERHGESFVDYPKCVKLLMEREGKISGWTALMYAAARGHERVVELLVEHQGGIQNNSHQTALMWAARNGHLECVKLLLEKEGCMQNDRGWTALMNAAWGGHLECVRLLAEKEKRLQNIDGKTARIIASRRGHSSVADLLATYE</sequence>
<dbReference type="VEuPathDB" id="GiardiaDB:GL50581_1732"/>
<evidence type="ECO:0000256" key="1">
    <source>
        <dbReference type="PROSITE-ProRule" id="PRU00023"/>
    </source>
</evidence>
<feature type="repeat" description="ANK" evidence="1">
    <location>
        <begin position="60"/>
        <end position="83"/>
    </location>
</feature>
<keyword evidence="1" id="KW-0040">ANK repeat</keyword>
<dbReference type="Gene3D" id="1.25.40.20">
    <property type="entry name" value="Ankyrin repeat-containing domain"/>
    <property type="match status" value="5"/>
</dbReference>
<evidence type="ECO:0000313" key="3">
    <source>
        <dbReference type="Proteomes" id="UP000002488"/>
    </source>
</evidence>
<dbReference type="Proteomes" id="UP000002488">
    <property type="component" value="Unassembled WGS sequence"/>
</dbReference>
<comment type="caution">
    <text evidence="2">The sequence shown here is derived from an EMBL/GenBank/DDBJ whole genome shotgun (WGS) entry which is preliminary data.</text>
</comment>
<dbReference type="SMART" id="SM00248">
    <property type="entry name" value="ANK"/>
    <property type="match status" value="12"/>
</dbReference>
<dbReference type="OMA" id="CATEYNA"/>
<proteinExistence type="predicted"/>
<dbReference type="InterPro" id="IPR002110">
    <property type="entry name" value="Ankyrin_rpt"/>
</dbReference>